<proteinExistence type="predicted"/>
<dbReference type="Proteomes" id="UP001642409">
    <property type="component" value="Unassembled WGS sequence"/>
</dbReference>
<gene>
    <name evidence="2" type="ORF">HINF_LOCUS14625</name>
    <name evidence="1" type="ORF">HINF_LOCUS59082</name>
</gene>
<sequence length="186" mass="20758">MTIYYDVSGDIEQIMDYTNVLAISALQPLQCSVCSRLYYIQSNATKAVANCCQVELEYSNLIQKSITLPPFKIIPVAVVVKGNEQMVLGAYDQKQLKFKSTILGSKNIFYKEATTQLLSQLKANYQCVSGSYQIFCLICDIELAKKLVALSFDQVPELLKTVIVAVSEVNGVMREMMDIAELLTND</sequence>
<organism evidence="1">
    <name type="scientific">Hexamita inflata</name>
    <dbReference type="NCBI Taxonomy" id="28002"/>
    <lineage>
        <taxon>Eukaryota</taxon>
        <taxon>Metamonada</taxon>
        <taxon>Diplomonadida</taxon>
        <taxon>Hexamitidae</taxon>
        <taxon>Hexamitinae</taxon>
        <taxon>Hexamita</taxon>
    </lineage>
</organism>
<reference evidence="1" key="1">
    <citation type="submission" date="2023-06" db="EMBL/GenBank/DDBJ databases">
        <authorList>
            <person name="Kurt Z."/>
        </authorList>
    </citation>
    <scope>NUCLEOTIDE SEQUENCE</scope>
</reference>
<reference evidence="2 3" key="2">
    <citation type="submission" date="2024-07" db="EMBL/GenBank/DDBJ databases">
        <authorList>
            <person name="Akdeniz Z."/>
        </authorList>
    </citation>
    <scope>NUCLEOTIDE SEQUENCE [LARGE SCALE GENOMIC DNA]</scope>
</reference>
<evidence type="ECO:0000313" key="1">
    <source>
        <dbReference type="EMBL" id="CAI9971437.1"/>
    </source>
</evidence>
<protein>
    <submittedName>
        <fullName evidence="2">Hypothetical_protein</fullName>
    </submittedName>
</protein>
<accession>A0AA86R8E6</accession>
<name>A0AA86R8E6_9EUKA</name>
<evidence type="ECO:0000313" key="2">
    <source>
        <dbReference type="EMBL" id="CAL5996173.1"/>
    </source>
</evidence>
<evidence type="ECO:0000313" key="3">
    <source>
        <dbReference type="Proteomes" id="UP001642409"/>
    </source>
</evidence>
<dbReference type="AlphaFoldDB" id="A0AA86R8E6"/>
<dbReference type="EMBL" id="CAXDID020000034">
    <property type="protein sequence ID" value="CAL5996173.1"/>
    <property type="molecule type" value="Genomic_DNA"/>
</dbReference>
<keyword evidence="3" id="KW-1185">Reference proteome</keyword>
<comment type="caution">
    <text evidence="1">The sequence shown here is derived from an EMBL/GenBank/DDBJ whole genome shotgun (WGS) entry which is preliminary data.</text>
</comment>
<dbReference type="EMBL" id="CATOUU010001090">
    <property type="protein sequence ID" value="CAI9971437.1"/>
    <property type="molecule type" value="Genomic_DNA"/>
</dbReference>